<keyword evidence="4" id="KW-1185">Reference proteome</keyword>
<dbReference type="Pfam" id="PF00144">
    <property type="entry name" value="Beta-lactamase"/>
    <property type="match status" value="1"/>
</dbReference>
<dbReference type="InterPro" id="IPR050789">
    <property type="entry name" value="Diverse_Enzym_Activities"/>
</dbReference>
<evidence type="ECO:0000313" key="4">
    <source>
        <dbReference type="Proteomes" id="UP001180453"/>
    </source>
</evidence>
<dbReference type="Gene3D" id="3.40.710.10">
    <property type="entry name" value="DD-peptidase/beta-lactamase superfamily"/>
    <property type="match status" value="1"/>
</dbReference>
<dbReference type="SUPFAM" id="SSF56601">
    <property type="entry name" value="beta-lactamase/transpeptidase-like"/>
    <property type="match status" value="1"/>
</dbReference>
<dbReference type="PANTHER" id="PTHR43283:SF18">
    <property type="match status" value="1"/>
</dbReference>
<proteinExistence type="predicted"/>
<evidence type="ECO:0000259" key="2">
    <source>
        <dbReference type="Pfam" id="PF00144"/>
    </source>
</evidence>
<protein>
    <submittedName>
        <fullName evidence="3">CubicO group peptidase (Beta-lactamase class C family)</fullName>
    </submittedName>
</protein>
<dbReference type="Proteomes" id="UP001180453">
    <property type="component" value="Unassembled WGS sequence"/>
</dbReference>
<reference evidence="3 4" key="1">
    <citation type="submission" date="2023-07" db="EMBL/GenBank/DDBJ databases">
        <title>Sorghum-associated microbial communities from plants grown in Nebraska, USA.</title>
        <authorList>
            <person name="Schachtman D."/>
        </authorList>
    </citation>
    <scope>NUCLEOTIDE SEQUENCE [LARGE SCALE GENOMIC DNA]</scope>
    <source>
        <strain evidence="3 4">BE314</strain>
    </source>
</reference>
<dbReference type="PANTHER" id="PTHR43283">
    <property type="entry name" value="BETA-LACTAMASE-RELATED"/>
    <property type="match status" value="1"/>
</dbReference>
<dbReference type="InterPro" id="IPR012338">
    <property type="entry name" value="Beta-lactam/transpept-like"/>
</dbReference>
<evidence type="ECO:0000313" key="3">
    <source>
        <dbReference type="EMBL" id="MDR7268276.1"/>
    </source>
</evidence>
<name>A0ABU1YHD9_ROSSA</name>
<sequence>MRPIRFAGLLAALPLVGALAQPALPSSASIDAEAARLMAATQAQGLAVAVIDGGQVVHVGAYGKRNAAGDPLLPDTVMYAASLTKTVFAYAVMQLAEGGRLDLDKSIASYLPQALPDYPSQARYAPWADLAGDARWRRITPRMLLTHSGGFANFAFLEPDGRLRIHFEPGSRYAYSGEGMILLQFVLEKGLGIDVGETVQRRVFDRLGLRRTGMTWRDDFAPNVADGWKADGSPEPHDRRSRVRAAGSMDTSIADMARIAAAHLNGISLSEKATAALTVPLLPITTASQFPTLQTELPPSRRRADLAAGLGVVTFEGPQGPGYFKGGHNDSTGNTWVCVKPAKRCVVILANDVRAERAFPQLVRFILGETGVPWSWEYGSLTFVD</sequence>
<dbReference type="EMBL" id="JAVDXU010000001">
    <property type="protein sequence ID" value="MDR7268276.1"/>
    <property type="molecule type" value="Genomic_DNA"/>
</dbReference>
<evidence type="ECO:0000256" key="1">
    <source>
        <dbReference type="SAM" id="SignalP"/>
    </source>
</evidence>
<organism evidence="3 4">
    <name type="scientific">Roseateles saccharophilus</name>
    <name type="common">Pseudomonas saccharophila</name>
    <dbReference type="NCBI Taxonomy" id="304"/>
    <lineage>
        <taxon>Bacteria</taxon>
        <taxon>Pseudomonadati</taxon>
        <taxon>Pseudomonadota</taxon>
        <taxon>Betaproteobacteria</taxon>
        <taxon>Burkholderiales</taxon>
        <taxon>Sphaerotilaceae</taxon>
        <taxon>Roseateles</taxon>
    </lineage>
</organism>
<accession>A0ABU1YHD9</accession>
<feature type="domain" description="Beta-lactamase-related" evidence="2">
    <location>
        <begin position="31"/>
        <end position="355"/>
    </location>
</feature>
<dbReference type="RefSeq" id="WP_310261481.1">
    <property type="nucleotide sequence ID" value="NZ_JAVDXU010000001.1"/>
</dbReference>
<dbReference type="InterPro" id="IPR001466">
    <property type="entry name" value="Beta-lactam-related"/>
</dbReference>
<keyword evidence="1" id="KW-0732">Signal</keyword>
<gene>
    <name evidence="3" type="ORF">J2X20_000905</name>
</gene>
<feature type="chain" id="PRO_5046274299" evidence="1">
    <location>
        <begin position="21"/>
        <end position="385"/>
    </location>
</feature>
<feature type="signal peptide" evidence="1">
    <location>
        <begin position="1"/>
        <end position="20"/>
    </location>
</feature>
<comment type="caution">
    <text evidence="3">The sequence shown here is derived from an EMBL/GenBank/DDBJ whole genome shotgun (WGS) entry which is preliminary data.</text>
</comment>